<dbReference type="Pfam" id="PF04175">
    <property type="entry name" value="DUF406"/>
    <property type="match status" value="1"/>
</dbReference>
<accession>A0A7H4LTC7</accession>
<evidence type="ECO:0000313" key="2">
    <source>
        <dbReference type="EMBL" id="STR39403.1"/>
    </source>
</evidence>
<evidence type="ECO:0000256" key="1">
    <source>
        <dbReference type="SAM" id="MobiDB-lite"/>
    </source>
</evidence>
<reference evidence="2 3" key="1">
    <citation type="submission" date="2018-06" db="EMBL/GenBank/DDBJ databases">
        <authorList>
            <consortium name="Pathogen Informatics"/>
            <person name="Doyle S."/>
        </authorList>
    </citation>
    <scope>NUCLEOTIDE SEQUENCE [LARGE SCALE GENOMIC DNA]</scope>
    <source>
        <strain evidence="2 3">NCTC11694</strain>
    </source>
</reference>
<dbReference type="InterPro" id="IPR005272">
    <property type="entry name" value="DUF406"/>
</dbReference>
<evidence type="ECO:0000313" key="3">
    <source>
        <dbReference type="Proteomes" id="UP000255050"/>
    </source>
</evidence>
<sequence length="71" mass="8186">MKDVVDKCSTKGCAIDVGSIIDNEDCVWRVEKNFASREEAESTIAAVRERAWPPRPPASRRSRLYHRGRRR</sequence>
<dbReference type="AlphaFoldDB" id="A0A7H4LTC7"/>
<comment type="caution">
    <text evidence="2">The sequence shown here is derived from an EMBL/GenBank/DDBJ whole genome shotgun (WGS) entry which is preliminary data.</text>
</comment>
<dbReference type="InterPro" id="IPR035571">
    <property type="entry name" value="UPF0234-like_C"/>
</dbReference>
<gene>
    <name evidence="2" type="primary">yiiS_1</name>
    <name evidence="2" type="ORF">NCTC11694_00543</name>
</gene>
<feature type="region of interest" description="Disordered" evidence="1">
    <location>
        <begin position="48"/>
        <end position="71"/>
    </location>
</feature>
<dbReference type="EMBL" id="UGJR01000002">
    <property type="protein sequence ID" value="STR39403.1"/>
    <property type="molecule type" value="Genomic_DNA"/>
</dbReference>
<feature type="compositionally biased region" description="Basic residues" evidence="1">
    <location>
        <begin position="58"/>
        <end position="71"/>
    </location>
</feature>
<protein>
    <submittedName>
        <fullName evidence="2">Protein of uncharacterized function (DUF406)</fullName>
    </submittedName>
</protein>
<dbReference type="Proteomes" id="UP000255050">
    <property type="component" value="Unassembled WGS sequence"/>
</dbReference>
<organism evidence="2 3">
    <name type="scientific">Klebsiella michiganensis</name>
    <dbReference type="NCBI Taxonomy" id="1134687"/>
    <lineage>
        <taxon>Bacteria</taxon>
        <taxon>Pseudomonadati</taxon>
        <taxon>Pseudomonadota</taxon>
        <taxon>Gammaproteobacteria</taxon>
        <taxon>Enterobacterales</taxon>
        <taxon>Enterobacteriaceae</taxon>
        <taxon>Klebsiella/Raoultella group</taxon>
        <taxon>Klebsiella</taxon>
    </lineage>
</organism>
<name>A0A7H4LTC7_9ENTR</name>
<dbReference type="Gene3D" id="3.30.70.860">
    <property type="match status" value="1"/>
</dbReference>
<proteinExistence type="predicted"/>